<dbReference type="Gene3D" id="1.20.140.160">
    <property type="match status" value="1"/>
</dbReference>
<dbReference type="AlphaFoldDB" id="A0A449BEU2"/>
<name>A0A449BEU2_HAPAX</name>
<protein>
    <submittedName>
        <fullName evidence="1">RNA polymerase sigma factor, sigma-70 family</fullName>
    </submittedName>
</protein>
<dbReference type="Proteomes" id="UP000289841">
    <property type="component" value="Chromosome"/>
</dbReference>
<proteinExistence type="predicted"/>
<keyword evidence="2" id="KW-1185">Reference proteome</keyword>
<evidence type="ECO:0000313" key="2">
    <source>
        <dbReference type="Proteomes" id="UP000289841"/>
    </source>
</evidence>
<gene>
    <name evidence="1" type="ORF">NCTC10138_01357</name>
</gene>
<dbReference type="KEGG" id="aaxa:NCTC10138_01357"/>
<sequence length="176" mass="21309">MNKTKKEKDMYPNIYGYGDLEVLKKEIDKGIFDEQGIRLTNWIHFIDIDGHRRFVPCTEEYFHKHRNLNRNEQRRENRAREKCPVSMDDLKDKYNYEFPDPSYAENIEKQQEEDLVDYLWELISEFKEIEQTIIRLHFEGYTDAQIGVAINRATSSVQERRVRLIEKLKEKATKFR</sequence>
<evidence type="ECO:0000313" key="1">
    <source>
        <dbReference type="EMBL" id="VEU80969.1"/>
    </source>
</evidence>
<dbReference type="RefSeq" id="WP_026389894.1">
    <property type="nucleotide sequence ID" value="NZ_LR215048.1"/>
</dbReference>
<dbReference type="EMBL" id="LR215048">
    <property type="protein sequence ID" value="VEU80969.1"/>
    <property type="molecule type" value="Genomic_DNA"/>
</dbReference>
<organism evidence="1 2">
    <name type="scientific">Haploplasma axanthum</name>
    <name type="common">Acholeplasma axanthum</name>
    <dbReference type="NCBI Taxonomy" id="29552"/>
    <lineage>
        <taxon>Bacteria</taxon>
        <taxon>Bacillati</taxon>
        <taxon>Mycoplasmatota</taxon>
        <taxon>Mollicutes</taxon>
        <taxon>Acholeplasmatales</taxon>
        <taxon>Acholeplasmataceae</taxon>
        <taxon>Haploplasma</taxon>
    </lineage>
</organism>
<accession>A0A449BEU2</accession>
<dbReference type="STRING" id="1278311.GCA_000428705_00049"/>
<dbReference type="SUPFAM" id="SSF88659">
    <property type="entry name" value="Sigma3 and sigma4 domains of RNA polymerase sigma factors"/>
    <property type="match status" value="1"/>
</dbReference>
<reference evidence="1 2" key="1">
    <citation type="submission" date="2019-01" db="EMBL/GenBank/DDBJ databases">
        <authorList>
            <consortium name="Pathogen Informatics"/>
        </authorList>
    </citation>
    <scope>NUCLEOTIDE SEQUENCE [LARGE SCALE GENOMIC DNA]</scope>
    <source>
        <strain evidence="1 2">NCTC10138</strain>
    </source>
</reference>
<dbReference type="InterPro" id="IPR013324">
    <property type="entry name" value="RNA_pol_sigma_r3/r4-like"/>
</dbReference>